<sequence length="31" mass="3624">MLYENFSKTAANDFSGILVKMLKMRLYDPVQ</sequence>
<name>A0AAX2CIA8_9BACI</name>
<dbReference type="EMBL" id="FMIK01000028">
    <property type="protein sequence ID" value="SCL94312.1"/>
    <property type="molecule type" value="Genomic_DNA"/>
</dbReference>
<dbReference type="AlphaFoldDB" id="A0AAX2CIA8"/>
<evidence type="ECO:0000313" key="1">
    <source>
        <dbReference type="EMBL" id="SCL94312.1"/>
    </source>
</evidence>
<protein>
    <submittedName>
        <fullName evidence="1">Uncharacterized protein</fullName>
    </submittedName>
</protein>
<gene>
    <name evidence="1" type="ORF">BCB44BAC_02354</name>
</gene>
<organism evidence="1 2">
    <name type="scientific">Bacillus cytotoxicus</name>
    <dbReference type="NCBI Taxonomy" id="580165"/>
    <lineage>
        <taxon>Bacteria</taxon>
        <taxon>Bacillati</taxon>
        <taxon>Bacillota</taxon>
        <taxon>Bacilli</taxon>
        <taxon>Bacillales</taxon>
        <taxon>Bacillaceae</taxon>
        <taxon>Bacillus</taxon>
        <taxon>Bacillus cereus group</taxon>
    </lineage>
</organism>
<dbReference type="Proteomes" id="UP000242164">
    <property type="component" value="Unassembled WGS sequence"/>
</dbReference>
<reference evidence="1 2" key="1">
    <citation type="submission" date="2016-08" db="EMBL/GenBank/DDBJ databases">
        <authorList>
            <person name="Loux V."/>
            <person name="Rue O."/>
        </authorList>
    </citation>
    <scope>NUCLEOTIDE SEQUENCE [LARGE SCALE GENOMIC DNA]</scope>
    <source>
        <strain evidence="1 2">AFSSA_08CEB44bac</strain>
    </source>
</reference>
<accession>A0AAX2CIA8</accession>
<evidence type="ECO:0000313" key="2">
    <source>
        <dbReference type="Proteomes" id="UP000242164"/>
    </source>
</evidence>
<comment type="caution">
    <text evidence="1">The sequence shown here is derived from an EMBL/GenBank/DDBJ whole genome shotgun (WGS) entry which is preliminary data.</text>
</comment>
<proteinExistence type="predicted"/>